<protein>
    <submittedName>
        <fullName evidence="2">Uncharacterized protein</fullName>
    </submittedName>
</protein>
<accession>A0AAW7T4Q0</accession>
<dbReference type="RefSeq" id="WP_155754240.1">
    <property type="nucleotide sequence ID" value="NZ_JAGSVL010000017.1"/>
</dbReference>
<proteinExistence type="predicted"/>
<evidence type="ECO:0000256" key="1">
    <source>
        <dbReference type="SAM" id="MobiDB-lite"/>
    </source>
</evidence>
<dbReference type="AlphaFoldDB" id="A0AAW7T4Q0"/>
<comment type="caution">
    <text evidence="2">The sequence shown here is derived from an EMBL/GenBank/DDBJ whole genome shotgun (WGS) entry which is preliminary data.</text>
</comment>
<reference evidence="2" key="1">
    <citation type="submission" date="2023-07" db="EMBL/GenBank/DDBJ databases">
        <title>A collection of bacterial strains from the Burkholderia cepacia Research Laboratory and Repository.</title>
        <authorList>
            <person name="Lipuma J."/>
            <person name="Spilker T."/>
            <person name="Caverly L."/>
        </authorList>
    </citation>
    <scope>NUCLEOTIDE SEQUENCE</scope>
    <source>
        <strain evidence="2">AU44268</strain>
    </source>
</reference>
<feature type="region of interest" description="Disordered" evidence="1">
    <location>
        <begin position="1"/>
        <end position="27"/>
    </location>
</feature>
<gene>
    <name evidence="2" type="ORF">QZM33_19470</name>
</gene>
<evidence type="ECO:0000313" key="3">
    <source>
        <dbReference type="Proteomes" id="UP001171620"/>
    </source>
</evidence>
<dbReference type="Proteomes" id="UP001171620">
    <property type="component" value="Unassembled WGS sequence"/>
</dbReference>
<dbReference type="EMBL" id="JAUJRV010000016">
    <property type="protein sequence ID" value="MDN7797119.1"/>
    <property type="molecule type" value="Genomic_DNA"/>
</dbReference>
<feature type="compositionally biased region" description="Polar residues" evidence="1">
    <location>
        <begin position="8"/>
        <end position="20"/>
    </location>
</feature>
<name>A0AAW7T4Q0_BURVI</name>
<evidence type="ECO:0000313" key="2">
    <source>
        <dbReference type="EMBL" id="MDN7797119.1"/>
    </source>
</evidence>
<organism evidence="2 3">
    <name type="scientific">Burkholderia vietnamiensis</name>
    <dbReference type="NCBI Taxonomy" id="60552"/>
    <lineage>
        <taxon>Bacteria</taxon>
        <taxon>Pseudomonadati</taxon>
        <taxon>Pseudomonadota</taxon>
        <taxon>Betaproteobacteria</taxon>
        <taxon>Burkholderiales</taxon>
        <taxon>Burkholderiaceae</taxon>
        <taxon>Burkholderia</taxon>
        <taxon>Burkholderia cepacia complex</taxon>
    </lineage>
</organism>
<sequence length="75" mass="8118">MSDGGRLASTQQTSHGNVTRTALGELRKVSNRRANGYMRAVHFVGRDDEAIATDGYRIGPRSWSACPRAGQLPTS</sequence>